<accession>A0A0G0BUV6</accession>
<dbReference type="AlphaFoldDB" id="A0A0G0BUV6"/>
<evidence type="ECO:0000313" key="2">
    <source>
        <dbReference type="Proteomes" id="UP000034457"/>
    </source>
</evidence>
<sequence length="647" mass="70402">MNKVLKGLLVFLFFIVVFSVKVNRVYGQCGTVFFDFISEPSCREANVNLGCPVEPERPELTCWNDLETGKCVGIYYWTGCYDQNIEGVLQCVHHKSVIKIDCESPEGGTGTGPSYIYNRCPSGQSLSCGSSTEAEAQNKTSCLYRETCNKYFWPSSIRTPAPCNSNPVSATCNSNCSCCPSGSSRTCTQGSQYTKNITIDMAWDTAQREALKVTCNTHDDIFISNVKTRDYWWGDEDHYQDWRLTCRTNTCGCVAPTATPTPTSTPSPTPWIRVNVKNSAGTAVNSSQICGVDCSGSVCVKKTGIYCSVNDNSFTFPKFTATNTYIGGRIALTDNLAQPLTVLGVTPSVVGFVETTCNNIGGYCYVWNKNSWTTGGRTVDFVVAIPTNTPTITPTSTPVPPAPGKWVKLKDTSFVSSNSLLNTVPAIPVRYDSDDTIDPYFIIRDGGIVAAPNVDLGTGAGVKANTNNTYVESYTPKVKMSATNFISYIKARKAYKEVSNVSDINNISESGLYLYTGPSPLTFNSIPPSFDLYNIVLVSATTVDININLDGVIDPNLKSIAIVANMIRFGATVTQADGIFIGNTVRTGTADFGFKINGNLIAGTTFVNSRTQGNPNVPSVFVVFKGQKYLDLLPYLSTANYEWRQIQ</sequence>
<gene>
    <name evidence="1" type="ORF">UR68_C0007G0014</name>
</gene>
<organism evidence="1 2">
    <name type="scientific">Candidatus Roizmanbacteria bacterium GW2011_GWA2_35_19</name>
    <dbReference type="NCBI Taxonomy" id="1618478"/>
    <lineage>
        <taxon>Bacteria</taxon>
        <taxon>Candidatus Roizmaniibacteriota</taxon>
    </lineage>
</organism>
<protein>
    <submittedName>
        <fullName evidence="1">Uncharacterized protein</fullName>
    </submittedName>
</protein>
<dbReference type="STRING" id="1618478.UR68_C0007G0014"/>
<dbReference type="EMBL" id="LBQC01000007">
    <property type="protein sequence ID" value="KKP73144.1"/>
    <property type="molecule type" value="Genomic_DNA"/>
</dbReference>
<evidence type="ECO:0000313" key="1">
    <source>
        <dbReference type="EMBL" id="KKP73144.1"/>
    </source>
</evidence>
<proteinExistence type="predicted"/>
<comment type="caution">
    <text evidence="1">The sequence shown here is derived from an EMBL/GenBank/DDBJ whole genome shotgun (WGS) entry which is preliminary data.</text>
</comment>
<name>A0A0G0BUV6_9BACT</name>
<dbReference type="Proteomes" id="UP000034457">
    <property type="component" value="Unassembled WGS sequence"/>
</dbReference>
<reference evidence="1 2" key="1">
    <citation type="journal article" date="2015" name="Nature">
        <title>rRNA introns, odd ribosomes, and small enigmatic genomes across a large radiation of phyla.</title>
        <authorList>
            <person name="Brown C.T."/>
            <person name="Hug L.A."/>
            <person name="Thomas B.C."/>
            <person name="Sharon I."/>
            <person name="Castelle C.J."/>
            <person name="Singh A."/>
            <person name="Wilkins M.J."/>
            <person name="Williams K.H."/>
            <person name="Banfield J.F."/>
        </authorList>
    </citation>
    <scope>NUCLEOTIDE SEQUENCE [LARGE SCALE GENOMIC DNA]</scope>
</reference>